<dbReference type="PATRIC" id="fig|1612624.7.peg.2122"/>
<feature type="domain" description="NnrU" evidence="6">
    <location>
        <begin position="4"/>
        <end position="191"/>
    </location>
</feature>
<evidence type="ECO:0000313" key="7">
    <source>
        <dbReference type="EMBL" id="OBZ93197.1"/>
    </source>
</evidence>
<proteinExistence type="predicted"/>
<gene>
    <name evidence="7" type="ORF">ADU59_22270</name>
</gene>
<dbReference type="Pfam" id="PF07298">
    <property type="entry name" value="NnrU"/>
    <property type="match status" value="1"/>
</dbReference>
<evidence type="ECO:0000256" key="2">
    <source>
        <dbReference type="ARBA" id="ARBA00022692"/>
    </source>
</evidence>
<feature type="transmembrane region" description="Helical" evidence="5">
    <location>
        <begin position="36"/>
        <end position="56"/>
    </location>
</feature>
<keyword evidence="3 5" id="KW-1133">Transmembrane helix</keyword>
<accession>A0A1C7NVZ5</accession>
<dbReference type="RefSeq" id="WP_068956658.1">
    <property type="nucleotide sequence ID" value="NZ_LGLV01000015.1"/>
</dbReference>
<evidence type="ECO:0000256" key="5">
    <source>
        <dbReference type="SAM" id="Phobius"/>
    </source>
</evidence>
<comment type="caution">
    <text evidence="7">The sequence shown here is derived from an EMBL/GenBank/DDBJ whole genome shotgun (WGS) entry which is preliminary data.</text>
</comment>
<dbReference type="InterPro" id="IPR009915">
    <property type="entry name" value="NnrU_dom"/>
</dbReference>
<evidence type="ECO:0000313" key="8">
    <source>
        <dbReference type="Proteomes" id="UP000093111"/>
    </source>
</evidence>
<evidence type="ECO:0000256" key="4">
    <source>
        <dbReference type="ARBA" id="ARBA00023136"/>
    </source>
</evidence>
<feature type="transmembrane region" description="Helical" evidence="5">
    <location>
        <begin position="161"/>
        <end position="180"/>
    </location>
</feature>
<sequence length="195" mass="21145">MAFLILGIIIFLGIHLVKSFAPGLRAAIVTQGGVGLWHAIHGFCALLGLCLIVYGFDVSRATTGILYTPPKFLTHIALTLMLIAFICLAAAFLPAGRIKTATKHPAVLAIKIWALAHLMANGEVNSVLLFGSFLIWGVLLRISMKRRWRAGSVTHPVFVSYTYDAIAVIVALAVYVLFIWKLHELLIGVAPIVMG</sequence>
<dbReference type="Proteomes" id="UP000093111">
    <property type="component" value="Unassembled WGS sequence"/>
</dbReference>
<protein>
    <submittedName>
        <fullName evidence="7">NnrU family protein</fullName>
    </submittedName>
</protein>
<feature type="transmembrane region" description="Helical" evidence="5">
    <location>
        <begin position="115"/>
        <end position="140"/>
    </location>
</feature>
<keyword evidence="2 5" id="KW-0812">Transmembrane</keyword>
<dbReference type="AlphaFoldDB" id="A0A1C7NVZ5"/>
<name>A0A1C7NVZ5_9HYPH</name>
<dbReference type="OrthoDB" id="5293641at2"/>
<evidence type="ECO:0000256" key="3">
    <source>
        <dbReference type="ARBA" id="ARBA00022989"/>
    </source>
</evidence>
<dbReference type="GO" id="GO:0016020">
    <property type="term" value="C:membrane"/>
    <property type="evidence" value="ECO:0007669"/>
    <property type="project" value="UniProtKB-SubCell"/>
</dbReference>
<evidence type="ECO:0000259" key="6">
    <source>
        <dbReference type="Pfam" id="PF07298"/>
    </source>
</evidence>
<reference evidence="7 8" key="1">
    <citation type="journal article" date="2016" name="Syst. Appl. Microbiol.">
        <title>Pararhizobium polonicum sp. nov. isolated from tumors on stone fruit rootstocks.</title>
        <authorList>
            <person name="Pulawska J."/>
            <person name="Kuzmanovic N."/>
            <person name="Willems A."/>
            <person name="Pothier J.F."/>
        </authorList>
    </citation>
    <scope>NUCLEOTIDE SEQUENCE [LARGE SCALE GENOMIC DNA]</scope>
    <source>
        <strain evidence="7 8">F5.1</strain>
    </source>
</reference>
<dbReference type="EMBL" id="LGLV01000015">
    <property type="protein sequence ID" value="OBZ93197.1"/>
    <property type="molecule type" value="Genomic_DNA"/>
</dbReference>
<organism evidence="7 8">
    <name type="scientific">Pararhizobium polonicum</name>
    <dbReference type="NCBI Taxonomy" id="1612624"/>
    <lineage>
        <taxon>Bacteria</taxon>
        <taxon>Pseudomonadati</taxon>
        <taxon>Pseudomonadota</taxon>
        <taxon>Alphaproteobacteria</taxon>
        <taxon>Hyphomicrobiales</taxon>
        <taxon>Rhizobiaceae</taxon>
        <taxon>Rhizobium/Agrobacterium group</taxon>
        <taxon>Pararhizobium</taxon>
    </lineage>
</organism>
<comment type="subcellular location">
    <subcellularLocation>
        <location evidence="1">Membrane</location>
        <topology evidence="1">Multi-pass membrane protein</topology>
    </subcellularLocation>
</comment>
<dbReference type="STRING" id="1612624.ADU59_22270"/>
<evidence type="ECO:0000256" key="1">
    <source>
        <dbReference type="ARBA" id="ARBA00004141"/>
    </source>
</evidence>
<keyword evidence="8" id="KW-1185">Reference proteome</keyword>
<feature type="transmembrane region" description="Helical" evidence="5">
    <location>
        <begin position="76"/>
        <end position="95"/>
    </location>
</feature>
<keyword evidence="4 5" id="KW-0472">Membrane</keyword>